<dbReference type="Proteomes" id="UP001551189">
    <property type="component" value="Unassembled WGS sequence"/>
</dbReference>
<organism evidence="1 2">
    <name type="scientific">Streptomyces neyagawaensis</name>
    <dbReference type="NCBI Taxonomy" id="42238"/>
    <lineage>
        <taxon>Bacteria</taxon>
        <taxon>Bacillati</taxon>
        <taxon>Actinomycetota</taxon>
        <taxon>Actinomycetes</taxon>
        <taxon>Kitasatosporales</taxon>
        <taxon>Streptomycetaceae</taxon>
        <taxon>Streptomyces</taxon>
    </lineage>
</organism>
<proteinExistence type="predicted"/>
<reference evidence="1 2" key="1">
    <citation type="submission" date="2024-06" db="EMBL/GenBank/DDBJ databases">
        <title>The Natural Products Discovery Center: Release of the First 8490 Sequenced Strains for Exploring Actinobacteria Biosynthetic Diversity.</title>
        <authorList>
            <person name="Kalkreuter E."/>
            <person name="Kautsar S.A."/>
            <person name="Yang D."/>
            <person name="Bader C.D."/>
            <person name="Teijaro C.N."/>
            <person name="Fluegel L."/>
            <person name="Davis C.M."/>
            <person name="Simpson J.R."/>
            <person name="Lauterbach L."/>
            <person name="Steele A.D."/>
            <person name="Gui C."/>
            <person name="Meng S."/>
            <person name="Li G."/>
            <person name="Viehrig K."/>
            <person name="Ye F."/>
            <person name="Su P."/>
            <person name="Kiefer A.F."/>
            <person name="Nichols A."/>
            <person name="Cepeda A.J."/>
            <person name="Yan W."/>
            <person name="Fan B."/>
            <person name="Jiang Y."/>
            <person name="Adhikari A."/>
            <person name="Zheng C.-J."/>
            <person name="Schuster L."/>
            <person name="Cowan T.M."/>
            <person name="Smanski M.J."/>
            <person name="Chevrette M.G."/>
            <person name="De Carvalho L.P.S."/>
            <person name="Shen B."/>
        </authorList>
    </citation>
    <scope>NUCLEOTIDE SEQUENCE [LARGE SCALE GENOMIC DNA]</scope>
    <source>
        <strain evidence="1 2">NPDC046851</strain>
    </source>
</reference>
<protein>
    <submittedName>
        <fullName evidence="1">Uncharacterized protein</fullName>
    </submittedName>
</protein>
<evidence type="ECO:0000313" key="1">
    <source>
        <dbReference type="EMBL" id="MEU6800579.1"/>
    </source>
</evidence>
<sequence length="130" mass="14277">MRVEVLGILDPAERIVRFRCESGTAAGRWMGSALVEAGRYDVELDIPEEVVEWTAEASGTASLAEAAGTERAALITGQVVGYDDGDDPVVEIRVGPDILLVELPERRQELLREGFISFQAPEIQLYPYDL</sequence>
<name>A0ABV3ATS2_9ACTN</name>
<accession>A0ABV3ATS2</accession>
<comment type="caution">
    <text evidence="1">The sequence shown here is derived from an EMBL/GenBank/DDBJ whole genome shotgun (WGS) entry which is preliminary data.</text>
</comment>
<dbReference type="RefSeq" id="WP_359691443.1">
    <property type="nucleotide sequence ID" value="NZ_JBEYXT010000016.1"/>
</dbReference>
<keyword evidence="2" id="KW-1185">Reference proteome</keyword>
<evidence type="ECO:0000313" key="2">
    <source>
        <dbReference type="Proteomes" id="UP001551189"/>
    </source>
</evidence>
<gene>
    <name evidence="1" type="ORF">ABZ931_06115</name>
</gene>
<dbReference type="EMBL" id="JBEYXT010000016">
    <property type="protein sequence ID" value="MEU6800579.1"/>
    <property type="molecule type" value="Genomic_DNA"/>
</dbReference>